<evidence type="ECO:0008006" key="4">
    <source>
        <dbReference type="Google" id="ProtNLM"/>
    </source>
</evidence>
<evidence type="ECO:0000256" key="1">
    <source>
        <dbReference type="SAM" id="MobiDB-lite"/>
    </source>
</evidence>
<dbReference type="SUPFAM" id="SSF47598">
    <property type="entry name" value="Ribbon-helix-helix"/>
    <property type="match status" value="1"/>
</dbReference>
<dbReference type="EMBL" id="BAABDO010000128">
    <property type="protein sequence ID" value="GAA4155117.1"/>
    <property type="molecule type" value="Genomic_DNA"/>
</dbReference>
<keyword evidence="3" id="KW-1185">Reference proteome</keyword>
<name>A0ABP7ZE86_9ACTN</name>
<sequence>MPKYDDVADDEQLLSSDRRTAQAPAAEEPWVAITTTVPSSVRRQLSVACAVHNVKLKDAVTEALRAWLAEHPPRMG</sequence>
<evidence type="ECO:0000313" key="3">
    <source>
        <dbReference type="Proteomes" id="UP001500266"/>
    </source>
</evidence>
<dbReference type="InterPro" id="IPR010985">
    <property type="entry name" value="Ribbon_hlx_hlx"/>
</dbReference>
<proteinExistence type="predicted"/>
<organism evidence="2 3">
    <name type="scientific">Actinomadura keratinilytica</name>
    <dbReference type="NCBI Taxonomy" id="547461"/>
    <lineage>
        <taxon>Bacteria</taxon>
        <taxon>Bacillati</taxon>
        <taxon>Actinomycetota</taxon>
        <taxon>Actinomycetes</taxon>
        <taxon>Streptosporangiales</taxon>
        <taxon>Thermomonosporaceae</taxon>
        <taxon>Actinomadura</taxon>
    </lineage>
</organism>
<gene>
    <name evidence="2" type="ORF">GCM10022416_55370</name>
</gene>
<dbReference type="Proteomes" id="UP001500266">
    <property type="component" value="Unassembled WGS sequence"/>
</dbReference>
<dbReference type="InterPro" id="IPR013321">
    <property type="entry name" value="Arc_rbn_hlx_hlx"/>
</dbReference>
<reference evidence="3" key="1">
    <citation type="journal article" date="2019" name="Int. J. Syst. Evol. Microbiol.">
        <title>The Global Catalogue of Microorganisms (GCM) 10K type strain sequencing project: providing services to taxonomists for standard genome sequencing and annotation.</title>
        <authorList>
            <consortium name="The Broad Institute Genomics Platform"/>
            <consortium name="The Broad Institute Genome Sequencing Center for Infectious Disease"/>
            <person name="Wu L."/>
            <person name="Ma J."/>
        </authorList>
    </citation>
    <scope>NUCLEOTIDE SEQUENCE [LARGE SCALE GENOMIC DNA]</scope>
    <source>
        <strain evidence="3">JCM 17316</strain>
    </source>
</reference>
<comment type="caution">
    <text evidence="2">The sequence shown here is derived from an EMBL/GenBank/DDBJ whole genome shotgun (WGS) entry which is preliminary data.</text>
</comment>
<protein>
    <recommendedName>
        <fullName evidence="4">CopG family transcriptional regulator</fullName>
    </recommendedName>
</protein>
<dbReference type="Gene3D" id="1.10.1220.10">
    <property type="entry name" value="Met repressor-like"/>
    <property type="match status" value="1"/>
</dbReference>
<feature type="region of interest" description="Disordered" evidence="1">
    <location>
        <begin position="1"/>
        <end position="26"/>
    </location>
</feature>
<evidence type="ECO:0000313" key="2">
    <source>
        <dbReference type="EMBL" id="GAA4155117.1"/>
    </source>
</evidence>
<dbReference type="RefSeq" id="WP_345024605.1">
    <property type="nucleotide sequence ID" value="NZ_BAABDO010000128.1"/>
</dbReference>
<accession>A0ABP7ZE86</accession>